<dbReference type="PANTHER" id="PTHR41774">
    <property type="match status" value="1"/>
</dbReference>
<name>A0A0H4TEH0_9BACT</name>
<dbReference type="InterPro" id="IPR015867">
    <property type="entry name" value="N-reg_PII/ATP_PRibTrfase_C"/>
</dbReference>
<accession>A0A0H4TEH0</accession>
<dbReference type="SUPFAM" id="SSF102705">
    <property type="entry name" value="NIF3 (NGG1p interacting factor 3)-like"/>
    <property type="match status" value="1"/>
</dbReference>
<dbReference type="Gene3D" id="3.30.70.120">
    <property type="match status" value="1"/>
</dbReference>
<evidence type="ECO:0000313" key="1">
    <source>
        <dbReference type="EMBL" id="AKQ05012.1"/>
    </source>
</evidence>
<reference evidence="1" key="1">
    <citation type="journal article" date="2015" name="ISME J.">
        <title>Aquifer environment selects for microbial species cohorts in sediment and groundwater.</title>
        <authorList>
            <person name="Hug L.A."/>
            <person name="Thomas B.C."/>
            <person name="Brown C.T."/>
            <person name="Frischkorn K.R."/>
            <person name="Williams K.H."/>
            <person name="Tringe S.G."/>
            <person name="Banfield J.F."/>
        </authorList>
    </citation>
    <scope>NUCLEOTIDE SEQUENCE</scope>
</reference>
<organism evidence="1">
    <name type="scientific">uncultured Microgenomates bacterium Rifle_16ft_4_minimus_954</name>
    <dbReference type="NCBI Taxonomy" id="1665122"/>
    <lineage>
        <taxon>Bacteria</taxon>
        <taxon>Candidatus Microgenomatota</taxon>
        <taxon>environmental samples</taxon>
    </lineage>
</organism>
<proteinExistence type="predicted"/>
<sequence length="62" mass="6530">MMGETVKLVVFVTETHTAQVREAIGKAGAGVVGNYKYCSFSIKGVGQYIPMEGAHPTIGEIG</sequence>
<dbReference type="PANTHER" id="PTHR41774:SF1">
    <property type="entry name" value="NGG1P INTERACTING FACTOR NIF3"/>
    <property type="match status" value="1"/>
</dbReference>
<protein>
    <submittedName>
        <fullName evidence="1">NGG1p interacting factor 3 protein, NIF3</fullName>
    </submittedName>
</protein>
<dbReference type="InterPro" id="IPR036069">
    <property type="entry name" value="DUF34/NIF3_sf"/>
</dbReference>
<dbReference type="EMBL" id="KT007056">
    <property type="protein sequence ID" value="AKQ05012.1"/>
    <property type="molecule type" value="Genomic_DNA"/>
</dbReference>
<dbReference type="AlphaFoldDB" id="A0A0H4TEH0"/>